<dbReference type="InterPro" id="IPR046256">
    <property type="entry name" value="DUF6289"/>
</dbReference>
<dbReference type="RefSeq" id="WP_057943667.1">
    <property type="nucleotide sequence ID" value="NZ_CP011131.1"/>
</dbReference>
<organism evidence="2 3">
    <name type="scientific">Lysobacter gummosus</name>
    <dbReference type="NCBI Taxonomy" id="262324"/>
    <lineage>
        <taxon>Bacteria</taxon>
        <taxon>Pseudomonadati</taxon>
        <taxon>Pseudomonadota</taxon>
        <taxon>Gammaproteobacteria</taxon>
        <taxon>Lysobacterales</taxon>
        <taxon>Lysobacteraceae</taxon>
        <taxon>Lysobacter</taxon>
    </lineage>
</organism>
<evidence type="ECO:0000256" key="1">
    <source>
        <dbReference type="SAM" id="SignalP"/>
    </source>
</evidence>
<accession>A0ABY3X617</accession>
<reference evidence="2 3" key="1">
    <citation type="submission" date="2022-03" db="EMBL/GenBank/DDBJ databases">
        <title>Complete genome sequence of Lysobacter capsici VKM B-2533 and Lysobacter gummosus 10.1.1, promising sources of lytic agents.</title>
        <authorList>
            <person name="Tarlachkov S.V."/>
            <person name="Kudryakova I.V."/>
            <person name="Afoshin A.S."/>
            <person name="Leontyevskaya E.A."/>
            <person name="Leontyevskaya N.V."/>
        </authorList>
    </citation>
    <scope>NUCLEOTIDE SEQUENCE [LARGE SCALE GENOMIC DNA]</scope>
    <source>
        <strain evidence="2 3">10.1.1</strain>
    </source>
</reference>
<dbReference type="Pfam" id="PF19806">
    <property type="entry name" value="DUF6289"/>
    <property type="match status" value="1"/>
</dbReference>
<keyword evidence="3" id="KW-1185">Reference proteome</keyword>
<protein>
    <submittedName>
        <fullName evidence="2">Uncharacterized protein</fullName>
    </submittedName>
</protein>
<dbReference type="EMBL" id="CP093547">
    <property type="protein sequence ID" value="UNP28009.1"/>
    <property type="molecule type" value="Genomic_DNA"/>
</dbReference>
<evidence type="ECO:0000313" key="2">
    <source>
        <dbReference type="EMBL" id="UNP28009.1"/>
    </source>
</evidence>
<gene>
    <name evidence="2" type="ORF">MOV92_16070</name>
</gene>
<sequence>MFKTNKARMRTLSLSLLAAGLAVTAAAYALPVPNNDESYNFTFYSDASRTVVVGERIYGNCGDPYSWGRMTPWSSYYKTTCTPP</sequence>
<dbReference type="Proteomes" id="UP000829194">
    <property type="component" value="Chromosome"/>
</dbReference>
<feature type="chain" id="PRO_5047154125" evidence="1">
    <location>
        <begin position="30"/>
        <end position="84"/>
    </location>
</feature>
<evidence type="ECO:0000313" key="3">
    <source>
        <dbReference type="Proteomes" id="UP000829194"/>
    </source>
</evidence>
<feature type="signal peptide" evidence="1">
    <location>
        <begin position="1"/>
        <end position="29"/>
    </location>
</feature>
<proteinExistence type="predicted"/>
<keyword evidence="1" id="KW-0732">Signal</keyword>
<name>A0ABY3X617_9GAMM</name>